<protein>
    <submittedName>
        <fullName evidence="3">Alpha/beta hydrolase</fullName>
    </submittedName>
</protein>
<gene>
    <name evidence="3" type="ORF">ACFOZ4_24965</name>
</gene>
<name>A0ABV8LU60_9ACTN</name>
<evidence type="ECO:0000313" key="3">
    <source>
        <dbReference type="EMBL" id="MFC4133878.1"/>
    </source>
</evidence>
<reference evidence="4" key="1">
    <citation type="journal article" date="2019" name="Int. J. Syst. Evol. Microbiol.">
        <title>The Global Catalogue of Microorganisms (GCM) 10K type strain sequencing project: providing services to taxonomists for standard genome sequencing and annotation.</title>
        <authorList>
            <consortium name="The Broad Institute Genomics Platform"/>
            <consortium name="The Broad Institute Genome Sequencing Center for Infectious Disease"/>
            <person name="Wu L."/>
            <person name="Ma J."/>
        </authorList>
    </citation>
    <scope>NUCLEOTIDE SEQUENCE [LARGE SCALE GENOMIC DNA]</scope>
    <source>
        <strain evidence="4">CGMCC 4.7289</strain>
    </source>
</reference>
<dbReference type="Proteomes" id="UP001595816">
    <property type="component" value="Unassembled WGS sequence"/>
</dbReference>
<evidence type="ECO:0000256" key="1">
    <source>
        <dbReference type="ARBA" id="ARBA00022801"/>
    </source>
</evidence>
<dbReference type="Pfam" id="PF07859">
    <property type="entry name" value="Abhydrolase_3"/>
    <property type="match status" value="1"/>
</dbReference>
<evidence type="ECO:0000313" key="4">
    <source>
        <dbReference type="Proteomes" id="UP001595816"/>
    </source>
</evidence>
<dbReference type="SUPFAM" id="SSF53474">
    <property type="entry name" value="alpha/beta-Hydrolases"/>
    <property type="match status" value="1"/>
</dbReference>
<accession>A0ABV8LU60</accession>
<sequence>MTAFTLPLTGVDDLAETRAVNDQTEKMLDQLVPLPVENDPIAARDFRRHGGGGFPPLTLLPDGRPATMDGVPVRVFKPPTVRGVFLHLHGGGTVIGSADGQDVRLWQLAQSAQVAVVSVDYRLAPEHPHPAAADDCERVARWLVTHARDEFGTDRLTIGGESTGARLSVVTLVRLKQRHAITGAFRGAMLSFGGYDLSMTPSARRFGDRNLLINTPTLHWFHEKSFPGLDPEQLRAPDISPLYADLTDLPPARFSVGTNDPVLDDTLFMAARWAAAGNRTELEVIAEAWHGFTLQPTTVARRELAAQDEFVRTAVQSIK</sequence>
<dbReference type="InterPro" id="IPR050300">
    <property type="entry name" value="GDXG_lipolytic_enzyme"/>
</dbReference>
<dbReference type="GO" id="GO:0016787">
    <property type="term" value="F:hydrolase activity"/>
    <property type="evidence" value="ECO:0007669"/>
    <property type="project" value="UniProtKB-KW"/>
</dbReference>
<comment type="caution">
    <text evidence="3">The sequence shown here is derived from an EMBL/GenBank/DDBJ whole genome shotgun (WGS) entry which is preliminary data.</text>
</comment>
<dbReference type="Gene3D" id="3.40.50.1820">
    <property type="entry name" value="alpha/beta hydrolase"/>
    <property type="match status" value="1"/>
</dbReference>
<dbReference type="InterPro" id="IPR013094">
    <property type="entry name" value="AB_hydrolase_3"/>
</dbReference>
<dbReference type="EMBL" id="JBHSAY010000015">
    <property type="protein sequence ID" value="MFC4133878.1"/>
    <property type="molecule type" value="Genomic_DNA"/>
</dbReference>
<proteinExistence type="predicted"/>
<dbReference type="RefSeq" id="WP_253761922.1">
    <property type="nucleotide sequence ID" value="NZ_JAMZDZ010000001.1"/>
</dbReference>
<feature type="domain" description="Alpha/beta hydrolase fold-3" evidence="2">
    <location>
        <begin position="86"/>
        <end position="293"/>
    </location>
</feature>
<dbReference type="PANTHER" id="PTHR48081">
    <property type="entry name" value="AB HYDROLASE SUPERFAMILY PROTEIN C4A8.06C"/>
    <property type="match status" value="1"/>
</dbReference>
<evidence type="ECO:0000259" key="2">
    <source>
        <dbReference type="Pfam" id="PF07859"/>
    </source>
</evidence>
<keyword evidence="1 3" id="KW-0378">Hydrolase</keyword>
<dbReference type="InterPro" id="IPR029058">
    <property type="entry name" value="AB_hydrolase_fold"/>
</dbReference>
<dbReference type="PANTHER" id="PTHR48081:SF8">
    <property type="entry name" value="ALPHA_BETA HYDROLASE FOLD-3 DOMAIN-CONTAINING PROTEIN-RELATED"/>
    <property type="match status" value="1"/>
</dbReference>
<organism evidence="3 4">
    <name type="scientific">Hamadaea flava</name>
    <dbReference type="NCBI Taxonomy" id="1742688"/>
    <lineage>
        <taxon>Bacteria</taxon>
        <taxon>Bacillati</taxon>
        <taxon>Actinomycetota</taxon>
        <taxon>Actinomycetes</taxon>
        <taxon>Micromonosporales</taxon>
        <taxon>Micromonosporaceae</taxon>
        <taxon>Hamadaea</taxon>
    </lineage>
</organism>
<keyword evidence="4" id="KW-1185">Reference proteome</keyword>